<evidence type="ECO:0000259" key="7">
    <source>
        <dbReference type="Pfam" id="PF01292"/>
    </source>
</evidence>
<comment type="subcellular location">
    <subcellularLocation>
        <location evidence="1">Cell membrane</location>
        <topology evidence="1">Multi-pass membrane protein</topology>
    </subcellularLocation>
</comment>
<accession>A0ABX7TCY1</accession>
<dbReference type="Pfam" id="PF01292">
    <property type="entry name" value="Ni_hydr_CYTB"/>
    <property type="match status" value="1"/>
</dbReference>
<feature type="transmembrane region" description="Helical" evidence="6">
    <location>
        <begin position="110"/>
        <end position="134"/>
    </location>
</feature>
<dbReference type="Gene3D" id="1.20.950.20">
    <property type="entry name" value="Transmembrane di-heme cytochromes, Chain C"/>
    <property type="match status" value="1"/>
</dbReference>
<feature type="domain" description="Cytochrome b561 bacterial/Ni-hydrogenase" evidence="7">
    <location>
        <begin position="15"/>
        <end position="180"/>
    </location>
</feature>
<evidence type="ECO:0000256" key="1">
    <source>
        <dbReference type="ARBA" id="ARBA00004651"/>
    </source>
</evidence>
<dbReference type="EMBL" id="CP071770">
    <property type="protein sequence ID" value="QTD61073.1"/>
    <property type="molecule type" value="Genomic_DNA"/>
</dbReference>
<evidence type="ECO:0000256" key="4">
    <source>
        <dbReference type="ARBA" id="ARBA00022989"/>
    </source>
</evidence>
<reference evidence="8 9" key="1">
    <citation type="journal article" date="2020" name="Front. Cell. Infect. Microbiol.">
        <title>Characterization of Three Porcine Acinetobacter towneri Strains Co-Harboring tet(X3) and bla OXA-58.</title>
        <authorList>
            <person name="Ma J."/>
            <person name="Wang J."/>
            <person name="Feng J."/>
            <person name="Liu Y."/>
            <person name="Yang B."/>
            <person name="Li R."/>
            <person name="Bai L."/>
            <person name="He T."/>
            <person name="Wang X."/>
            <person name="Yang Z."/>
        </authorList>
    </citation>
    <scope>NUCLEOTIDE SEQUENCE [LARGE SCALE GENOMIC DNA]</scope>
    <source>
        <strain evidence="8 9">GX5</strain>
    </source>
</reference>
<evidence type="ECO:0000256" key="5">
    <source>
        <dbReference type="ARBA" id="ARBA00023136"/>
    </source>
</evidence>
<evidence type="ECO:0000256" key="3">
    <source>
        <dbReference type="ARBA" id="ARBA00022692"/>
    </source>
</evidence>
<dbReference type="PANTHER" id="PTHR30485:SF2">
    <property type="entry name" value="BLL0597 PROTEIN"/>
    <property type="match status" value="1"/>
</dbReference>
<protein>
    <submittedName>
        <fullName evidence="8">Cytochrome b/b6 domain-containing protein</fullName>
    </submittedName>
</protein>
<keyword evidence="9" id="KW-1185">Reference proteome</keyword>
<feature type="transmembrane region" description="Helical" evidence="6">
    <location>
        <begin position="16"/>
        <end position="35"/>
    </location>
</feature>
<dbReference type="Proteomes" id="UP000663954">
    <property type="component" value="Chromosome"/>
</dbReference>
<evidence type="ECO:0000313" key="9">
    <source>
        <dbReference type="Proteomes" id="UP000663954"/>
    </source>
</evidence>
<evidence type="ECO:0000256" key="2">
    <source>
        <dbReference type="ARBA" id="ARBA00022475"/>
    </source>
</evidence>
<organism evidence="8 9">
    <name type="scientific">Acinetobacter towneri</name>
    <dbReference type="NCBI Taxonomy" id="202956"/>
    <lineage>
        <taxon>Bacteria</taxon>
        <taxon>Pseudomonadati</taxon>
        <taxon>Pseudomonadota</taxon>
        <taxon>Gammaproteobacteria</taxon>
        <taxon>Moraxellales</taxon>
        <taxon>Moraxellaceae</taxon>
        <taxon>Acinetobacter</taxon>
    </lineage>
</organism>
<dbReference type="PANTHER" id="PTHR30485">
    <property type="entry name" value="NI/FE-HYDROGENASE 1 B-TYPE CYTOCHROME SUBUNIT"/>
    <property type="match status" value="1"/>
</dbReference>
<keyword evidence="3 6" id="KW-0812">Transmembrane</keyword>
<dbReference type="InterPro" id="IPR016174">
    <property type="entry name" value="Di-haem_cyt_TM"/>
</dbReference>
<keyword evidence="4 6" id="KW-1133">Transmembrane helix</keyword>
<dbReference type="InterPro" id="IPR051542">
    <property type="entry name" value="Hydrogenase_cytochrome"/>
</dbReference>
<feature type="transmembrane region" description="Helical" evidence="6">
    <location>
        <begin position="189"/>
        <end position="207"/>
    </location>
</feature>
<name>A0ABX7TCY1_9GAMM</name>
<proteinExistence type="predicted"/>
<dbReference type="RefSeq" id="WP_004971665.1">
    <property type="nucleotide sequence ID" value="NZ_BBNL01000001.1"/>
</dbReference>
<evidence type="ECO:0000256" key="6">
    <source>
        <dbReference type="SAM" id="Phobius"/>
    </source>
</evidence>
<keyword evidence="5 6" id="KW-0472">Membrane</keyword>
<dbReference type="InterPro" id="IPR011577">
    <property type="entry name" value="Cyt_b561_bac/Ni-Hgenase"/>
</dbReference>
<evidence type="ECO:0000313" key="8">
    <source>
        <dbReference type="EMBL" id="QTD61073.1"/>
    </source>
</evidence>
<dbReference type="SUPFAM" id="SSF81342">
    <property type="entry name" value="Transmembrane di-heme cytochromes"/>
    <property type="match status" value="1"/>
</dbReference>
<dbReference type="GeneID" id="64222786"/>
<feature type="transmembrane region" description="Helical" evidence="6">
    <location>
        <begin position="146"/>
        <end position="169"/>
    </location>
</feature>
<feature type="transmembrane region" description="Helical" evidence="6">
    <location>
        <begin position="47"/>
        <end position="65"/>
    </location>
</feature>
<keyword evidence="2" id="KW-1003">Cell membrane</keyword>
<gene>
    <name evidence="8" type="ORF">J4G45_09625</name>
</gene>
<sequence>MQTNSVPAKQSTSTDLMIRFLHVVMLLSFTGAYLTGDAEEWHQLHMAFGYTLGISLALRIVWQVLSMLNSTQPTGISKRLGMIQQFVKRDWKQPQQFFSLPFLKSGSSSAFQFSILLIWLALPLTVLVGFFTDYTQSHTLKELHEFAANLFLAAVLVHLASLTLSSVLFKKWLAKTMFWGSGKPAVLTVLIWMISVASLAGFWWWYWQ</sequence>